<dbReference type="CDD" id="cd02966">
    <property type="entry name" value="TlpA_like_family"/>
    <property type="match status" value="1"/>
</dbReference>
<feature type="chain" id="PRO_5010281564" evidence="1">
    <location>
        <begin position="26"/>
        <end position="421"/>
    </location>
</feature>
<dbReference type="InterPro" id="IPR000866">
    <property type="entry name" value="AhpC/TSA"/>
</dbReference>
<dbReference type="Pfam" id="PF00578">
    <property type="entry name" value="AhpC-TSA"/>
    <property type="match status" value="1"/>
</dbReference>
<dbReference type="AlphaFoldDB" id="A0A1G9SJD3"/>
<dbReference type="SUPFAM" id="SSF52833">
    <property type="entry name" value="Thioredoxin-like"/>
    <property type="match status" value="1"/>
</dbReference>
<evidence type="ECO:0000259" key="2">
    <source>
        <dbReference type="PROSITE" id="PS51352"/>
    </source>
</evidence>
<protein>
    <submittedName>
        <fullName evidence="3">Thiol-disulfide isomerase or thioredoxin</fullName>
    </submittedName>
</protein>
<accession>A0A1G9SJD3</accession>
<proteinExistence type="predicted"/>
<sequence>MMLQFINTTKLIFFFLFICSSIAYAQKTDIILTGEVLGRNSEKILLSKCTQDPHSEHIIIPVKDKKFEYKVSLDTTEAYQLIFEDELAVGTWLPIIFFPDSVNVKFTLFDKGNTQKNKIEGGKLNSDYNLSLTRGYEIFKDRISAIKKKIKILSDAGNLYSEKYKSLMADLSKASNDDEKRSIYKDQEELRKTGLDRSLEGAALKLDQDKLLLEQIKWKYETIQKNPSIASYFLLLKDMNLAKTSPEIAMEFDNTYQVLSKRFPAHKYTRLIKNEMSGFNQIRPGGKFIDFTAPDLNGSKIKLSELIKNKVSVIILWGSWCGPCIATSRTIVPLYKKYNNKGFAVVGIAREFKNNQALLSRLDKESFSWPNLLELDDENNIWNKYGISNAAGKVLLVDKKGTILAVDPSAQIIGGYLENHL</sequence>
<dbReference type="InterPro" id="IPR036249">
    <property type="entry name" value="Thioredoxin-like_sf"/>
</dbReference>
<evidence type="ECO:0000313" key="3">
    <source>
        <dbReference type="EMBL" id="SDM35614.1"/>
    </source>
</evidence>
<gene>
    <name evidence="3" type="ORF">SAMN05421820_103624</name>
</gene>
<dbReference type="Proteomes" id="UP000183200">
    <property type="component" value="Unassembled WGS sequence"/>
</dbReference>
<feature type="signal peptide" evidence="1">
    <location>
        <begin position="1"/>
        <end position="25"/>
    </location>
</feature>
<organism evidence="3 4">
    <name type="scientific">Pedobacter steynii</name>
    <dbReference type="NCBI Taxonomy" id="430522"/>
    <lineage>
        <taxon>Bacteria</taxon>
        <taxon>Pseudomonadati</taxon>
        <taxon>Bacteroidota</taxon>
        <taxon>Sphingobacteriia</taxon>
        <taxon>Sphingobacteriales</taxon>
        <taxon>Sphingobacteriaceae</taxon>
        <taxon>Pedobacter</taxon>
    </lineage>
</organism>
<name>A0A1G9SJD3_9SPHI</name>
<evidence type="ECO:0000313" key="4">
    <source>
        <dbReference type="Proteomes" id="UP000183200"/>
    </source>
</evidence>
<feature type="domain" description="Thioredoxin" evidence="2">
    <location>
        <begin position="282"/>
        <end position="421"/>
    </location>
</feature>
<dbReference type="Gene3D" id="3.40.30.10">
    <property type="entry name" value="Glutaredoxin"/>
    <property type="match status" value="1"/>
</dbReference>
<dbReference type="PANTHER" id="PTHR42852:SF13">
    <property type="entry name" value="PROTEIN DIPZ"/>
    <property type="match status" value="1"/>
</dbReference>
<evidence type="ECO:0000256" key="1">
    <source>
        <dbReference type="SAM" id="SignalP"/>
    </source>
</evidence>
<dbReference type="PANTHER" id="PTHR42852">
    <property type="entry name" value="THIOL:DISULFIDE INTERCHANGE PROTEIN DSBE"/>
    <property type="match status" value="1"/>
</dbReference>
<keyword evidence="4" id="KW-1185">Reference proteome</keyword>
<dbReference type="PROSITE" id="PS51352">
    <property type="entry name" value="THIOREDOXIN_2"/>
    <property type="match status" value="1"/>
</dbReference>
<reference evidence="4" key="1">
    <citation type="submission" date="2016-10" db="EMBL/GenBank/DDBJ databases">
        <authorList>
            <person name="Varghese N."/>
            <person name="Submissions S."/>
        </authorList>
    </citation>
    <scope>NUCLEOTIDE SEQUENCE [LARGE SCALE GENOMIC DNA]</scope>
    <source>
        <strain evidence="4">DSM 19110</strain>
    </source>
</reference>
<dbReference type="GO" id="GO:0016209">
    <property type="term" value="F:antioxidant activity"/>
    <property type="evidence" value="ECO:0007669"/>
    <property type="project" value="InterPro"/>
</dbReference>
<keyword evidence="1" id="KW-0732">Signal</keyword>
<dbReference type="InterPro" id="IPR050553">
    <property type="entry name" value="Thioredoxin_ResA/DsbE_sf"/>
</dbReference>
<dbReference type="GO" id="GO:0016853">
    <property type="term" value="F:isomerase activity"/>
    <property type="evidence" value="ECO:0007669"/>
    <property type="project" value="UniProtKB-KW"/>
</dbReference>
<keyword evidence="3" id="KW-0413">Isomerase</keyword>
<dbReference type="EMBL" id="FNGY01000003">
    <property type="protein sequence ID" value="SDM35614.1"/>
    <property type="molecule type" value="Genomic_DNA"/>
</dbReference>
<dbReference type="GO" id="GO:0016491">
    <property type="term" value="F:oxidoreductase activity"/>
    <property type="evidence" value="ECO:0007669"/>
    <property type="project" value="InterPro"/>
</dbReference>
<dbReference type="InterPro" id="IPR013766">
    <property type="entry name" value="Thioredoxin_domain"/>
</dbReference>